<dbReference type="InterPro" id="IPR011990">
    <property type="entry name" value="TPR-like_helical_dom_sf"/>
</dbReference>
<dbReference type="Pfam" id="PF08238">
    <property type="entry name" value="Sel1"/>
    <property type="match status" value="2"/>
</dbReference>
<organism evidence="2 3">
    <name type="scientific">Dermatophagoides farinae</name>
    <name type="common">American house dust mite</name>
    <dbReference type="NCBI Taxonomy" id="6954"/>
    <lineage>
        <taxon>Eukaryota</taxon>
        <taxon>Metazoa</taxon>
        <taxon>Ecdysozoa</taxon>
        <taxon>Arthropoda</taxon>
        <taxon>Chelicerata</taxon>
        <taxon>Arachnida</taxon>
        <taxon>Acari</taxon>
        <taxon>Acariformes</taxon>
        <taxon>Sarcoptiformes</taxon>
        <taxon>Astigmata</taxon>
        <taxon>Psoroptidia</taxon>
        <taxon>Analgoidea</taxon>
        <taxon>Pyroglyphidae</taxon>
        <taxon>Dermatophagoidinae</taxon>
        <taxon>Dermatophagoides</taxon>
    </lineage>
</organism>
<sequence length="578" mass="67153">MPFFRCHLPKFDSPKPPFRFDNNSWPTYLRNSIISNEEKQQENDDCLNDEEKSKNKSQKIQIVDRPHQNHWQKLVLNQRCPFFRFHENLTKIKIDQRGSDRKSDENQTKHQFDFDSLNIRLLETFGFIGTALVVGFDIRSRINQWSPAQHRRDHRMLEHISNDNRERLPNFVENGYPLNDFCRTKTIYCGSNRWCNYIFSKIFAMPSFLPSLSSNIVDQIPSTIKINDDDVHGRTDSLVASGVTKTNKKVRNIEELERILCLQPEQNDHTTNCSLFLYNNNENRKSIEKDKDDICITNIVQKNEYPGHLNTDLSLNNYLNCEKASGTVDVSEYNQDDHHSSDDDYDDDSTATASNNNGDFIASVFRQTCLEYSDILNNLSGIQLMKKQRPNDALSCWLSCDTRYSAALFNLGVAYESGLYAMNDDGKPDMDMAFHYYTLAASKGHYNAIYNIALYYLYGKGSIKTNIDHALKLLRIASSKGVQQARDYCQRFDDEKEKLNNQRLINNNKSKSNPSLSSPSYDRFDSDESSLFRSNASNIIIRRSTTLPEFVHYPDHRFRSIDQYENTFHFISFQFLSS</sequence>
<dbReference type="Proteomes" id="UP000790347">
    <property type="component" value="Unassembled WGS sequence"/>
</dbReference>
<proteinExistence type="predicted"/>
<evidence type="ECO:0000313" key="3">
    <source>
        <dbReference type="Proteomes" id="UP000790347"/>
    </source>
</evidence>
<comment type="caution">
    <text evidence="2">The sequence shown here is derived from an EMBL/GenBank/DDBJ whole genome shotgun (WGS) entry which is preliminary data.</text>
</comment>
<reference evidence="2" key="1">
    <citation type="submission" date="2013-05" db="EMBL/GenBank/DDBJ databases">
        <authorList>
            <person name="Yim A.K.Y."/>
            <person name="Chan T.F."/>
            <person name="Ji K.M."/>
            <person name="Liu X.Y."/>
            <person name="Zhou J.W."/>
            <person name="Li R.Q."/>
            <person name="Yang K.Y."/>
            <person name="Li J."/>
            <person name="Li M."/>
            <person name="Law P.T.W."/>
            <person name="Wu Y.L."/>
            <person name="Cai Z.L."/>
            <person name="Qin H."/>
            <person name="Bao Y."/>
            <person name="Leung R.K.K."/>
            <person name="Ng P.K.S."/>
            <person name="Zou J."/>
            <person name="Zhong X.J."/>
            <person name="Ran P.X."/>
            <person name="Zhong N.S."/>
            <person name="Liu Z.G."/>
            <person name="Tsui S.K.W."/>
        </authorList>
    </citation>
    <scope>NUCLEOTIDE SEQUENCE</scope>
    <source>
        <strain evidence="2">Derf</strain>
        <tissue evidence="2">Whole organism</tissue>
    </source>
</reference>
<protein>
    <submittedName>
        <fullName evidence="2">Uncharacterized protein</fullName>
    </submittedName>
</protein>
<dbReference type="AlphaFoldDB" id="A0A922L4R5"/>
<feature type="region of interest" description="Disordered" evidence="1">
    <location>
        <begin position="330"/>
        <end position="351"/>
    </location>
</feature>
<evidence type="ECO:0000256" key="1">
    <source>
        <dbReference type="SAM" id="MobiDB-lite"/>
    </source>
</evidence>
<evidence type="ECO:0000313" key="2">
    <source>
        <dbReference type="EMBL" id="KAH9506679.1"/>
    </source>
</evidence>
<dbReference type="EMBL" id="ASGP02000005">
    <property type="protein sequence ID" value="KAH9506679.1"/>
    <property type="molecule type" value="Genomic_DNA"/>
</dbReference>
<dbReference type="SUPFAM" id="SSF81901">
    <property type="entry name" value="HCP-like"/>
    <property type="match status" value="1"/>
</dbReference>
<dbReference type="InterPro" id="IPR052748">
    <property type="entry name" value="ISR_Activator"/>
</dbReference>
<reference evidence="2" key="2">
    <citation type="journal article" date="2022" name="Res Sq">
        <title>Comparative Genomics Reveals Insights into the Divergent Evolution of Astigmatic Mites and Household Pest Adaptations.</title>
        <authorList>
            <person name="Xiong Q."/>
            <person name="Wan A.T.-Y."/>
            <person name="Liu X.-Y."/>
            <person name="Fung C.S.-H."/>
            <person name="Xiao X."/>
            <person name="Malainual N."/>
            <person name="Hou J."/>
            <person name="Wang L."/>
            <person name="Wang M."/>
            <person name="Yang K."/>
            <person name="Cui Y."/>
            <person name="Leung E."/>
            <person name="Nong W."/>
            <person name="Shin S.-K."/>
            <person name="Au S."/>
            <person name="Jeong K.Y."/>
            <person name="Chew F.T."/>
            <person name="Hui J."/>
            <person name="Leung T.F."/>
            <person name="Tungtrongchitr A."/>
            <person name="Zhong N."/>
            <person name="Liu Z."/>
            <person name="Tsui S."/>
        </authorList>
    </citation>
    <scope>NUCLEOTIDE SEQUENCE</scope>
    <source>
        <strain evidence="2">Derf</strain>
        <tissue evidence="2">Whole organism</tissue>
    </source>
</reference>
<dbReference type="PANTHER" id="PTHR45011:SF1">
    <property type="entry name" value="DAP3-BINDING CELL DEATH ENHANCER 1"/>
    <property type="match status" value="1"/>
</dbReference>
<dbReference type="PANTHER" id="PTHR45011">
    <property type="entry name" value="DAP3-BINDING CELL DEATH ENHANCER 1"/>
    <property type="match status" value="1"/>
</dbReference>
<keyword evidence="3" id="KW-1185">Reference proteome</keyword>
<feature type="region of interest" description="Disordered" evidence="1">
    <location>
        <begin position="39"/>
        <end position="60"/>
    </location>
</feature>
<dbReference type="Gene3D" id="1.25.40.10">
    <property type="entry name" value="Tetratricopeptide repeat domain"/>
    <property type="match status" value="1"/>
</dbReference>
<dbReference type="SMART" id="SM00671">
    <property type="entry name" value="SEL1"/>
    <property type="match status" value="2"/>
</dbReference>
<name>A0A922L4R5_DERFA</name>
<accession>A0A922L4R5</accession>
<gene>
    <name evidence="2" type="ORF">DERF_011398</name>
</gene>
<dbReference type="InterPro" id="IPR006597">
    <property type="entry name" value="Sel1-like"/>
</dbReference>